<feature type="region of interest" description="Disordered" evidence="1">
    <location>
        <begin position="1"/>
        <end position="41"/>
    </location>
</feature>
<organism evidence="2 3">
    <name type="scientific">Favolaschia claudopus</name>
    <dbReference type="NCBI Taxonomy" id="2862362"/>
    <lineage>
        <taxon>Eukaryota</taxon>
        <taxon>Fungi</taxon>
        <taxon>Dikarya</taxon>
        <taxon>Basidiomycota</taxon>
        <taxon>Agaricomycotina</taxon>
        <taxon>Agaricomycetes</taxon>
        <taxon>Agaricomycetidae</taxon>
        <taxon>Agaricales</taxon>
        <taxon>Marasmiineae</taxon>
        <taxon>Mycenaceae</taxon>
        <taxon>Favolaschia</taxon>
    </lineage>
</organism>
<dbReference type="Proteomes" id="UP001362999">
    <property type="component" value="Unassembled WGS sequence"/>
</dbReference>
<evidence type="ECO:0000256" key="1">
    <source>
        <dbReference type="SAM" id="MobiDB-lite"/>
    </source>
</evidence>
<feature type="compositionally biased region" description="Acidic residues" evidence="1">
    <location>
        <begin position="423"/>
        <end position="436"/>
    </location>
</feature>
<evidence type="ECO:0000313" key="2">
    <source>
        <dbReference type="EMBL" id="KAK6972043.1"/>
    </source>
</evidence>
<keyword evidence="3" id="KW-1185">Reference proteome</keyword>
<proteinExistence type="predicted"/>
<gene>
    <name evidence="2" type="ORF">R3P38DRAFT_3487013</name>
</gene>
<dbReference type="Pfam" id="PF20414">
    <property type="entry name" value="DUF6698"/>
    <property type="match status" value="1"/>
</dbReference>
<feature type="compositionally biased region" description="Low complexity" evidence="1">
    <location>
        <begin position="16"/>
        <end position="25"/>
    </location>
</feature>
<dbReference type="InterPro" id="IPR046521">
    <property type="entry name" value="DUF6698"/>
</dbReference>
<sequence length="450" mass="49970">HGRPASPKPLRRRRSLSSVAAAPPVSAAPPPPPPASALPPAVKRQYDDIVEGIGPGSNAAKKRKRTQYRSMSAFQKLVALSKFYHRGVNPFFDIGLVMTFGGEAEWGAPSDSNSPAKTKDELRLIAAFKTLFARAPELLPALKQIYLEIIVNADQWDRLTSMMREAATSARTTDTNGLKHKLNYFLPHPLKHVLSPPVPEEESKSNRGLAHPMLRYYIIGCKDRLRLPPLEYTSTPKTSATPDGDQPDADVPSSPSPPNEWKIVAGNYQLTYKPYPSFIYEEGKFDPKDLDTGLLRSDVVLRCLRHIWLGPGTALSGVDKISATCNASLLNVKTVTPEMICYAVAQMRIYHFMLTLAHHSQARTVLGTSEWTKREENTISADFFILFSNFLLLNPSIRGLWKCWNGTKGASFRIFTNIDIDSESDQAEDSDDEDDVLAQRRRRAAPASPS</sequence>
<feature type="region of interest" description="Disordered" evidence="1">
    <location>
        <begin position="230"/>
        <end position="258"/>
    </location>
</feature>
<feature type="compositionally biased region" description="Polar residues" evidence="1">
    <location>
        <begin position="232"/>
        <end position="241"/>
    </location>
</feature>
<feature type="region of interest" description="Disordered" evidence="1">
    <location>
        <begin position="423"/>
        <end position="450"/>
    </location>
</feature>
<feature type="compositionally biased region" description="Basic residues" evidence="1">
    <location>
        <begin position="1"/>
        <end position="15"/>
    </location>
</feature>
<feature type="compositionally biased region" description="Pro residues" evidence="1">
    <location>
        <begin position="26"/>
        <end position="37"/>
    </location>
</feature>
<dbReference type="AlphaFoldDB" id="A0AAV9Z6C0"/>
<name>A0AAV9Z6C0_9AGAR</name>
<comment type="caution">
    <text evidence="2">The sequence shown here is derived from an EMBL/GenBank/DDBJ whole genome shotgun (WGS) entry which is preliminary data.</text>
</comment>
<dbReference type="EMBL" id="JAWWNJ010000195">
    <property type="protein sequence ID" value="KAK6972043.1"/>
    <property type="molecule type" value="Genomic_DNA"/>
</dbReference>
<feature type="non-terminal residue" evidence="2">
    <location>
        <position position="1"/>
    </location>
</feature>
<evidence type="ECO:0000313" key="3">
    <source>
        <dbReference type="Proteomes" id="UP001362999"/>
    </source>
</evidence>
<protein>
    <submittedName>
        <fullName evidence="2">Uncharacterized protein</fullName>
    </submittedName>
</protein>
<accession>A0AAV9Z6C0</accession>
<reference evidence="2 3" key="1">
    <citation type="journal article" date="2024" name="J Genomics">
        <title>Draft genome sequencing and assembly of Favolaschia claudopus CIRM-BRFM 2984 isolated from oak limbs.</title>
        <authorList>
            <person name="Navarro D."/>
            <person name="Drula E."/>
            <person name="Chaduli D."/>
            <person name="Cazenave R."/>
            <person name="Ahrendt S."/>
            <person name="Wang J."/>
            <person name="Lipzen A."/>
            <person name="Daum C."/>
            <person name="Barry K."/>
            <person name="Grigoriev I.V."/>
            <person name="Favel A."/>
            <person name="Rosso M.N."/>
            <person name="Martin F."/>
        </authorList>
    </citation>
    <scope>NUCLEOTIDE SEQUENCE [LARGE SCALE GENOMIC DNA]</scope>
    <source>
        <strain evidence="2 3">CIRM-BRFM 2984</strain>
    </source>
</reference>